<dbReference type="Proteomes" id="UP000092665">
    <property type="component" value="Unassembled WGS sequence"/>
</dbReference>
<keyword evidence="2" id="KW-0808">Transferase</keyword>
<accession>A0A1B8YP58</accession>
<dbReference type="InterPro" id="IPR012893">
    <property type="entry name" value="HipA-like_C"/>
</dbReference>
<organism evidence="6 7">
    <name type="scientific">Photorhabdus namnaonensis</name>
    <dbReference type="NCBI Taxonomy" id="1851568"/>
    <lineage>
        <taxon>Bacteria</taxon>
        <taxon>Pseudomonadati</taxon>
        <taxon>Pseudomonadota</taxon>
        <taxon>Gammaproteobacteria</taxon>
        <taxon>Enterobacterales</taxon>
        <taxon>Morganellaceae</taxon>
        <taxon>Photorhabdus</taxon>
    </lineage>
</organism>
<evidence type="ECO:0000256" key="2">
    <source>
        <dbReference type="ARBA" id="ARBA00022679"/>
    </source>
</evidence>
<comment type="similarity">
    <text evidence="1">Belongs to the HipA Ser/Thr kinase family.</text>
</comment>
<sequence length="426" mass="48068">MTTRNFQYRSLSRLQVVYSGRGEQWVLGHLAESTVRGRYLFEYTQEALDNDIEFSPLKLPLSTETYANFEHFQDWLPGFIADSLPDGWGRLLMDRFLRRNNVDPDRISVLERLALLGNNTMGAMTYQPALPLPDDQQDKYSILNLTGLAQQIRQEVTGQDSEALRELFLLGGSPHGARPKAQVEYNPSTGQMKTTAFPESEPWLVKFPAAEENPWVCALEEVYACSARMAGIDFPASRYFRLEGELAAFGVQRFDRENGMRVPVLSMAGALHADFRLPCMDYIDILRATSSITRSVVEREIQIRRMVFNVLMHNRDDHVKNFSFILNKNNEWVVSPAYDLTFADGPGGQHQTAVGGHGTNITRTMLLKVAKDAGIASAKMNNIIDEVADVAADFAHTARNVTDDIPTDELHQVTNYINRNLSCLKR</sequence>
<dbReference type="PATRIC" id="fig|29488.15.peg.93"/>
<gene>
    <name evidence="6" type="ORF">Phpb_00078</name>
</gene>
<evidence type="ECO:0000259" key="5">
    <source>
        <dbReference type="Pfam" id="PF13657"/>
    </source>
</evidence>
<evidence type="ECO:0000259" key="4">
    <source>
        <dbReference type="Pfam" id="PF07804"/>
    </source>
</evidence>
<protein>
    <submittedName>
        <fullName evidence="6">Putative DNA-binding transcriptional regulator</fullName>
    </submittedName>
</protein>
<dbReference type="EMBL" id="LOIC01000003">
    <property type="protein sequence ID" value="OCA56827.1"/>
    <property type="molecule type" value="Genomic_DNA"/>
</dbReference>
<dbReference type="InterPro" id="IPR017508">
    <property type="entry name" value="HipA_N1"/>
</dbReference>
<dbReference type="PANTHER" id="PTHR37419:SF8">
    <property type="entry name" value="TOXIN YJJJ"/>
    <property type="match status" value="1"/>
</dbReference>
<dbReference type="GO" id="GO:0003677">
    <property type="term" value="F:DNA binding"/>
    <property type="evidence" value="ECO:0007669"/>
    <property type="project" value="UniProtKB-KW"/>
</dbReference>
<dbReference type="RefSeq" id="WP_065388684.1">
    <property type="nucleotide sequence ID" value="NZ_CAWMQN010000003.1"/>
</dbReference>
<proteinExistence type="inferred from homology"/>
<dbReference type="PANTHER" id="PTHR37419">
    <property type="entry name" value="SERINE/THREONINE-PROTEIN KINASE TOXIN HIPA"/>
    <property type="match status" value="1"/>
</dbReference>
<dbReference type="InterPro" id="IPR052028">
    <property type="entry name" value="HipA_Ser/Thr_kinase"/>
</dbReference>
<evidence type="ECO:0000313" key="6">
    <source>
        <dbReference type="EMBL" id="OCA56827.1"/>
    </source>
</evidence>
<dbReference type="GO" id="GO:0004674">
    <property type="term" value="F:protein serine/threonine kinase activity"/>
    <property type="evidence" value="ECO:0007669"/>
    <property type="project" value="TreeGrafter"/>
</dbReference>
<name>A0A1B8YP58_9GAMM</name>
<feature type="domain" description="HipA-like C-terminal" evidence="4">
    <location>
        <begin position="173"/>
        <end position="391"/>
    </location>
</feature>
<dbReference type="AlphaFoldDB" id="A0A1B8YP58"/>
<comment type="caution">
    <text evidence="6">The sequence shown here is derived from an EMBL/GenBank/DDBJ whole genome shotgun (WGS) entry which is preliminary data.</text>
</comment>
<reference evidence="7" key="1">
    <citation type="submission" date="2015-11" db="EMBL/GenBank/DDBJ databases">
        <authorList>
            <person name="Tobias N.J."/>
            <person name="Mishra B."/>
            <person name="Gupta D.K."/>
            <person name="Thines M."/>
            <person name="Stinear T.P."/>
            <person name="Bode H.B."/>
        </authorList>
    </citation>
    <scope>NUCLEOTIDE SEQUENCE [LARGE SCALE GENOMIC DNA]</scope>
    <source>
        <strain evidence="7">PB45.5</strain>
    </source>
</reference>
<evidence type="ECO:0000256" key="1">
    <source>
        <dbReference type="ARBA" id="ARBA00010164"/>
    </source>
</evidence>
<dbReference type="Pfam" id="PF13657">
    <property type="entry name" value="Couple_hipA"/>
    <property type="match status" value="1"/>
</dbReference>
<keyword evidence="3" id="KW-0418">Kinase</keyword>
<dbReference type="GO" id="GO:0005829">
    <property type="term" value="C:cytosol"/>
    <property type="evidence" value="ECO:0007669"/>
    <property type="project" value="TreeGrafter"/>
</dbReference>
<keyword evidence="6" id="KW-0238">DNA-binding</keyword>
<dbReference type="Gene3D" id="1.10.1070.20">
    <property type="match status" value="1"/>
</dbReference>
<feature type="domain" description="HipA N-terminal subdomain 1" evidence="5">
    <location>
        <begin position="25"/>
        <end position="126"/>
    </location>
</feature>
<dbReference type="Pfam" id="PF07804">
    <property type="entry name" value="HipA_C"/>
    <property type="match status" value="1"/>
</dbReference>
<evidence type="ECO:0000256" key="3">
    <source>
        <dbReference type="ARBA" id="ARBA00022777"/>
    </source>
</evidence>
<keyword evidence="7" id="KW-1185">Reference proteome</keyword>
<evidence type="ECO:0000313" key="7">
    <source>
        <dbReference type="Proteomes" id="UP000092665"/>
    </source>
</evidence>